<protein>
    <submittedName>
        <fullName evidence="1">Uncharacterized protein</fullName>
    </submittedName>
</protein>
<organism evidence="1 2">
    <name type="scientific">Dallia pectoralis</name>
    <name type="common">Alaska blackfish</name>
    <dbReference type="NCBI Taxonomy" id="75939"/>
    <lineage>
        <taxon>Eukaryota</taxon>
        <taxon>Metazoa</taxon>
        <taxon>Chordata</taxon>
        <taxon>Craniata</taxon>
        <taxon>Vertebrata</taxon>
        <taxon>Euteleostomi</taxon>
        <taxon>Actinopterygii</taxon>
        <taxon>Neopterygii</taxon>
        <taxon>Teleostei</taxon>
        <taxon>Protacanthopterygii</taxon>
        <taxon>Esociformes</taxon>
        <taxon>Umbridae</taxon>
        <taxon>Dallia</taxon>
    </lineage>
</organism>
<reference evidence="1" key="1">
    <citation type="submission" date="2021-05" db="EMBL/GenBank/DDBJ databases">
        <authorList>
            <person name="Pan Q."/>
            <person name="Jouanno E."/>
            <person name="Zahm M."/>
            <person name="Klopp C."/>
            <person name="Cabau C."/>
            <person name="Louis A."/>
            <person name="Berthelot C."/>
            <person name="Parey E."/>
            <person name="Roest Crollius H."/>
            <person name="Montfort J."/>
            <person name="Robinson-Rechavi M."/>
            <person name="Bouchez O."/>
            <person name="Lampietro C."/>
            <person name="Lopez Roques C."/>
            <person name="Donnadieu C."/>
            <person name="Postlethwait J."/>
            <person name="Bobe J."/>
            <person name="Dillon D."/>
            <person name="Chandos A."/>
            <person name="von Hippel F."/>
            <person name="Guiguen Y."/>
        </authorList>
    </citation>
    <scope>NUCLEOTIDE SEQUENCE</scope>
    <source>
        <strain evidence="1">YG-Jan2019</strain>
    </source>
</reference>
<name>A0ACC2H7Z3_DALPE</name>
<accession>A0ACC2H7Z3</accession>
<dbReference type="EMBL" id="CM055732">
    <property type="protein sequence ID" value="KAJ8012116.1"/>
    <property type="molecule type" value="Genomic_DNA"/>
</dbReference>
<keyword evidence="2" id="KW-1185">Reference proteome</keyword>
<dbReference type="Proteomes" id="UP001157502">
    <property type="component" value="Chromosome 5"/>
</dbReference>
<evidence type="ECO:0000313" key="1">
    <source>
        <dbReference type="EMBL" id="KAJ8012116.1"/>
    </source>
</evidence>
<sequence length="163" mass="17639">MPPVSQGGLGHIDRATLEERVPSGEGSICVTLGEDGGFAGGVKPSQWKMPKTSNQPCLQITRRLRTAAAKEGWRGSAQNGVSAKACGRWEPQWQLGRAGRPAVEQQDGAGVTGRCHHILSPGRTETLVRYVLESAQLQTATDPTGFSRWRAITFFWFTVSSAF</sequence>
<evidence type="ECO:0000313" key="2">
    <source>
        <dbReference type="Proteomes" id="UP001157502"/>
    </source>
</evidence>
<gene>
    <name evidence="1" type="ORF">DPEC_G00065330</name>
</gene>
<comment type="caution">
    <text evidence="1">The sequence shown here is derived from an EMBL/GenBank/DDBJ whole genome shotgun (WGS) entry which is preliminary data.</text>
</comment>
<proteinExistence type="predicted"/>